<sequence length="42" mass="4594">MKSVECKSARRTWIRRVLVDIATGLVTNLVVAALAAVAHLLF</sequence>
<gene>
    <name evidence="2" type="ORF">RB636_38375</name>
</gene>
<reference evidence="2 3" key="1">
    <citation type="submission" date="2023-08" db="EMBL/GenBank/DDBJ databases">
        <authorList>
            <person name="Sharma P."/>
            <person name="Verma V."/>
            <person name="Mohan M.K."/>
            <person name="Dubey A.K."/>
        </authorList>
    </citation>
    <scope>NUCLEOTIDE SEQUENCE [LARGE SCALE GENOMIC DNA]</scope>
    <source>
        <strain evidence="2 3">ADP4</strain>
    </source>
</reference>
<feature type="transmembrane region" description="Helical" evidence="1">
    <location>
        <begin position="21"/>
        <end position="41"/>
    </location>
</feature>
<organism evidence="2 3">
    <name type="scientific">Streptomyces chrestomyceticus</name>
    <dbReference type="NCBI Taxonomy" id="68185"/>
    <lineage>
        <taxon>Bacteria</taxon>
        <taxon>Bacillati</taxon>
        <taxon>Actinomycetota</taxon>
        <taxon>Actinomycetes</taxon>
        <taxon>Kitasatosporales</taxon>
        <taxon>Streptomycetaceae</taxon>
        <taxon>Streptomyces</taxon>
    </lineage>
</organism>
<proteinExistence type="predicted"/>
<keyword evidence="1" id="KW-1133">Transmembrane helix</keyword>
<keyword evidence="3" id="KW-1185">Reference proteome</keyword>
<dbReference type="Proteomes" id="UP001348265">
    <property type="component" value="Unassembled WGS sequence"/>
</dbReference>
<dbReference type="InterPro" id="IPR045639">
    <property type="entry name" value="DUF6408"/>
</dbReference>
<dbReference type="EMBL" id="JAVFKM010000036">
    <property type="protein sequence ID" value="MEF3119027.1"/>
    <property type="molecule type" value="Genomic_DNA"/>
</dbReference>
<protein>
    <submittedName>
        <fullName evidence="2">DUF6408 family protein</fullName>
    </submittedName>
</protein>
<keyword evidence="1" id="KW-0472">Membrane</keyword>
<evidence type="ECO:0000313" key="2">
    <source>
        <dbReference type="EMBL" id="MEF3119027.1"/>
    </source>
</evidence>
<evidence type="ECO:0000313" key="3">
    <source>
        <dbReference type="Proteomes" id="UP001348265"/>
    </source>
</evidence>
<name>A0ABU7X5U6_9ACTN</name>
<keyword evidence="1" id="KW-0812">Transmembrane</keyword>
<accession>A0ABU7X5U6</accession>
<comment type="caution">
    <text evidence="2">The sequence shown here is derived from an EMBL/GenBank/DDBJ whole genome shotgun (WGS) entry which is preliminary data.</text>
</comment>
<dbReference type="RefSeq" id="WP_331789903.1">
    <property type="nucleotide sequence ID" value="NZ_JAVFKM010000036.1"/>
</dbReference>
<dbReference type="Pfam" id="PF19946">
    <property type="entry name" value="DUF6408"/>
    <property type="match status" value="1"/>
</dbReference>
<evidence type="ECO:0000256" key="1">
    <source>
        <dbReference type="SAM" id="Phobius"/>
    </source>
</evidence>